<comment type="caution">
    <text evidence="2">The sequence shown here is derived from an EMBL/GenBank/DDBJ whole genome shotgun (WGS) entry which is preliminary data.</text>
</comment>
<organism evidence="2 3">
    <name type="scientific">Mesorhizobium shonense</name>
    <dbReference type="NCBI Taxonomy" id="1209948"/>
    <lineage>
        <taxon>Bacteria</taxon>
        <taxon>Pseudomonadati</taxon>
        <taxon>Pseudomonadota</taxon>
        <taxon>Alphaproteobacteria</taxon>
        <taxon>Hyphomicrobiales</taxon>
        <taxon>Phyllobacteriaceae</taxon>
        <taxon>Mesorhizobium</taxon>
    </lineage>
</organism>
<keyword evidence="3" id="KW-1185">Reference proteome</keyword>
<feature type="compositionally biased region" description="Low complexity" evidence="1">
    <location>
        <begin position="19"/>
        <end position="28"/>
    </location>
</feature>
<name>A0ABV2HXE3_9HYPH</name>
<evidence type="ECO:0000313" key="2">
    <source>
        <dbReference type="EMBL" id="MET3595305.1"/>
    </source>
</evidence>
<sequence>MTTQTLSTGHRGHRRVTGSTCSSRRQTASARQSAMSDFWISWTLNVLYDEGLGVTASPVQGRHVKRFSGDIGAP</sequence>
<dbReference type="RefSeq" id="WP_189406998.1">
    <property type="nucleotide sequence ID" value="NZ_JBEPLM010000009.1"/>
</dbReference>
<protein>
    <submittedName>
        <fullName evidence="2">Uncharacterized protein</fullName>
    </submittedName>
</protein>
<evidence type="ECO:0000256" key="1">
    <source>
        <dbReference type="SAM" id="MobiDB-lite"/>
    </source>
</evidence>
<gene>
    <name evidence="2" type="ORF">ABID26_004717</name>
</gene>
<dbReference type="EMBL" id="JBEPLM010000009">
    <property type="protein sequence ID" value="MET3595305.1"/>
    <property type="molecule type" value="Genomic_DNA"/>
</dbReference>
<dbReference type="Proteomes" id="UP001549036">
    <property type="component" value="Unassembled WGS sequence"/>
</dbReference>
<reference evidence="2 3" key="1">
    <citation type="submission" date="2024-06" db="EMBL/GenBank/DDBJ databases">
        <title>Genomic Encyclopedia of Type Strains, Phase IV (KMG-IV): sequencing the most valuable type-strain genomes for metagenomic binning, comparative biology and taxonomic classification.</title>
        <authorList>
            <person name="Goeker M."/>
        </authorList>
    </citation>
    <scope>NUCLEOTIDE SEQUENCE [LARGE SCALE GENOMIC DNA]</scope>
    <source>
        <strain evidence="2 3">DSM 29846</strain>
    </source>
</reference>
<proteinExistence type="predicted"/>
<evidence type="ECO:0000313" key="3">
    <source>
        <dbReference type="Proteomes" id="UP001549036"/>
    </source>
</evidence>
<accession>A0ABV2HXE3</accession>
<feature type="region of interest" description="Disordered" evidence="1">
    <location>
        <begin position="1"/>
        <end position="28"/>
    </location>
</feature>